<evidence type="ECO:0000313" key="5">
    <source>
        <dbReference type="EMBL" id="AOW04209.1"/>
    </source>
</evidence>
<dbReference type="InterPro" id="IPR020946">
    <property type="entry name" value="Flavin_mOase-like"/>
</dbReference>
<dbReference type="eggNOG" id="KOG1399">
    <property type="taxonomic scope" value="Eukaryota"/>
</dbReference>
<proteinExistence type="inferred from homology"/>
<dbReference type="GO" id="GO:0004499">
    <property type="term" value="F:N,N-dimethylaniline monooxygenase activity"/>
    <property type="evidence" value="ECO:0007669"/>
    <property type="project" value="InterPro"/>
</dbReference>
<dbReference type="InterPro" id="IPR051209">
    <property type="entry name" value="FAD-bind_Monooxygenase_sf"/>
</dbReference>
<dbReference type="RefSeq" id="XP_502954.3">
    <property type="nucleotide sequence ID" value="XM_502954.3"/>
</dbReference>
<dbReference type="InterPro" id="IPR036188">
    <property type="entry name" value="FAD/NAD-bd_sf"/>
</dbReference>
<dbReference type="VEuPathDB" id="FungiDB:YALI0_D17754g"/>
<dbReference type="VEuPathDB" id="FungiDB:YALI1_D21830g"/>
<dbReference type="PANTHER" id="PTHR42877:SF4">
    <property type="entry name" value="FAD_NAD(P)-BINDING DOMAIN-CONTAINING PROTEIN-RELATED"/>
    <property type="match status" value="1"/>
</dbReference>
<dbReference type="PANTHER" id="PTHR42877">
    <property type="entry name" value="L-ORNITHINE N(5)-MONOOXYGENASE-RELATED"/>
    <property type="match status" value="1"/>
</dbReference>
<dbReference type="GO" id="GO:0050660">
    <property type="term" value="F:flavin adenine dinucleotide binding"/>
    <property type="evidence" value="ECO:0007669"/>
    <property type="project" value="InterPro"/>
</dbReference>
<organism evidence="5 6">
    <name type="scientific">Yarrowia lipolytica</name>
    <name type="common">Candida lipolytica</name>
    <dbReference type="NCBI Taxonomy" id="4952"/>
    <lineage>
        <taxon>Eukaryota</taxon>
        <taxon>Fungi</taxon>
        <taxon>Dikarya</taxon>
        <taxon>Ascomycota</taxon>
        <taxon>Saccharomycotina</taxon>
        <taxon>Dipodascomycetes</taxon>
        <taxon>Dipodascales</taxon>
        <taxon>Dipodascales incertae sedis</taxon>
        <taxon>Yarrowia</taxon>
    </lineage>
</organism>
<comment type="similarity">
    <text evidence="1">Belongs to the FAD-binding monooxygenase family.</text>
</comment>
<protein>
    <recommendedName>
        <fullName evidence="7">FAD/NAD(P)-binding domain-containing protein</fullName>
    </recommendedName>
</protein>
<evidence type="ECO:0000256" key="2">
    <source>
        <dbReference type="ARBA" id="ARBA00022630"/>
    </source>
</evidence>
<keyword evidence="2" id="KW-0285">Flavoprotein</keyword>
<dbReference type="Pfam" id="PF00743">
    <property type="entry name" value="FMO-like"/>
    <property type="match status" value="1"/>
</dbReference>
<evidence type="ECO:0000313" key="6">
    <source>
        <dbReference type="Proteomes" id="UP000182444"/>
    </source>
</evidence>
<evidence type="ECO:0008006" key="7">
    <source>
        <dbReference type="Google" id="ProtNLM"/>
    </source>
</evidence>
<evidence type="ECO:0000256" key="3">
    <source>
        <dbReference type="ARBA" id="ARBA00022827"/>
    </source>
</evidence>
<dbReference type="EMBL" id="CP017556">
    <property type="protein sequence ID" value="AOW04209.1"/>
    <property type="molecule type" value="Genomic_DNA"/>
</dbReference>
<dbReference type="GeneID" id="2911313"/>
<gene>
    <name evidence="5" type="ORF">YALI1_D21830g</name>
</gene>
<dbReference type="Gene3D" id="3.50.50.60">
    <property type="entry name" value="FAD/NAD(P)-binding domain"/>
    <property type="match status" value="2"/>
</dbReference>
<name>A0A1D8NF01_YARLL</name>
<keyword evidence="4" id="KW-0560">Oxidoreductase</keyword>
<evidence type="ECO:0000256" key="4">
    <source>
        <dbReference type="ARBA" id="ARBA00023002"/>
    </source>
</evidence>
<sequence length="636" mass="71125">MLAVYIYSSCYPLSPFTFHSATTNMSSKNGVGHTDTSSVDKEELISQFPHLDRLDPSPWAQKILSRPPLGREKISVVLSGAGLAGISTGIILSQKVDNIDLTILERSPDFGGVWFDNSYPGVQCDVPVHAYQLSFDPKRDWDRPYAYGNDIKQYWGDRAKKYQLNEKTRFGHNILEAKFNKNTSQWVIQVETVADKKRSEIRADVFIATSGALNNPRYLPTQPGFDSFQGIKFHPQQWPEGLDLTGKRVALIGNGATGVQILPQIVEQAAHVDHYAKSSSWIGHALFGPGVPGYVEYSRDDIESIKSDKDYLEFQKELHRNIGGKYDFFFYGTPAFRELTKELLAVAWIRVGKDPKLFRKVVPTYPFGAKRLLPAPGYLEALTRPNVDYLLGDVKEFTKNGIIGADGVERQVDVIIAATGYPLTNGNGFTPNYEIIGTDGYSLRQHFSPLESRLGYSASYLGLAAPGFPNFFYTLSVNSYITESTPAETVELQAAYIARAIRKKQLEKIKSLEPSLKATVSFNRRITELSKAISVTKGNGFFNEVTKDGTKRSKVDWPGSVSHAIAVLREPRWEDFEYRYEDNDDPFAYFGSGKTWIDDHDGDKTFYITQSATVAAKVHEGWISLPSDGPPRVVAR</sequence>
<dbReference type="AlphaFoldDB" id="A0A1D8NF01"/>
<dbReference type="KEGG" id="yli:2911313"/>
<reference evidence="5 6" key="1">
    <citation type="journal article" date="2016" name="PLoS ONE">
        <title>Sequence Assembly of Yarrowia lipolytica Strain W29/CLIB89 Shows Transposable Element Diversity.</title>
        <authorList>
            <person name="Magnan C."/>
            <person name="Yu J."/>
            <person name="Chang I."/>
            <person name="Jahn E."/>
            <person name="Kanomata Y."/>
            <person name="Wu J."/>
            <person name="Zeller M."/>
            <person name="Oakes M."/>
            <person name="Baldi P."/>
            <person name="Sandmeyer S."/>
        </authorList>
    </citation>
    <scope>NUCLEOTIDE SEQUENCE [LARGE SCALE GENOMIC DNA]</scope>
    <source>
        <strain evidence="6">CLIB89(W29)</strain>
    </source>
</reference>
<dbReference type="SUPFAM" id="SSF51905">
    <property type="entry name" value="FAD/NAD(P)-binding domain"/>
    <property type="match status" value="2"/>
</dbReference>
<accession>A0A1D8NF01</accession>
<dbReference type="Proteomes" id="UP000182444">
    <property type="component" value="Chromosome 1D"/>
</dbReference>
<evidence type="ECO:0000256" key="1">
    <source>
        <dbReference type="ARBA" id="ARBA00010139"/>
    </source>
</evidence>
<keyword evidence="3" id="KW-0274">FAD</keyword>
<dbReference type="GO" id="GO:0050661">
    <property type="term" value="F:NADP binding"/>
    <property type="evidence" value="ECO:0007669"/>
    <property type="project" value="InterPro"/>
</dbReference>